<dbReference type="EMBL" id="JACBZT010000001">
    <property type="protein sequence ID" value="NYJ05108.1"/>
    <property type="molecule type" value="Genomic_DNA"/>
</dbReference>
<dbReference type="Gene3D" id="3.40.630.30">
    <property type="match status" value="1"/>
</dbReference>
<dbReference type="InterPro" id="IPR016181">
    <property type="entry name" value="Acyl_CoA_acyltransferase"/>
</dbReference>
<dbReference type="RefSeq" id="WP_179715738.1">
    <property type="nucleotide sequence ID" value="NZ_JACBZT010000001.1"/>
</dbReference>
<comment type="caution">
    <text evidence="2">The sequence shown here is derived from an EMBL/GenBank/DDBJ whole genome shotgun (WGS) entry which is preliminary data.</text>
</comment>
<dbReference type="Proteomes" id="UP000541969">
    <property type="component" value="Unassembled WGS sequence"/>
</dbReference>
<keyword evidence="2" id="KW-0808">Transferase</keyword>
<evidence type="ECO:0000256" key="1">
    <source>
        <dbReference type="SAM" id="MobiDB-lite"/>
    </source>
</evidence>
<dbReference type="GO" id="GO:0016740">
    <property type="term" value="F:transferase activity"/>
    <property type="evidence" value="ECO:0007669"/>
    <property type="project" value="UniProtKB-KW"/>
</dbReference>
<dbReference type="AlphaFoldDB" id="A0A853CFJ8"/>
<organism evidence="2 3">
    <name type="scientific">Petropleomorpha daqingensis</name>
    <dbReference type="NCBI Taxonomy" id="2026353"/>
    <lineage>
        <taxon>Bacteria</taxon>
        <taxon>Bacillati</taxon>
        <taxon>Actinomycetota</taxon>
        <taxon>Actinomycetes</taxon>
        <taxon>Geodermatophilales</taxon>
        <taxon>Geodermatophilaceae</taxon>
        <taxon>Petropleomorpha</taxon>
    </lineage>
</organism>
<proteinExistence type="predicted"/>
<evidence type="ECO:0000313" key="3">
    <source>
        <dbReference type="Proteomes" id="UP000541969"/>
    </source>
</evidence>
<sequence>MPSPADPGAGLLDGLAARLLAASPYRFTVADGPDDRSTAYRIRATASIEAGWAAPDAFPDGMERDGFDAAAVHVLGWDGADPVCTGRLVLPPGPLPTEVATGLVVEPQGRVVDVGRMAVLRSHQTFGHGVFLVLLCRLYREARAAGFEFACGMMAPPARSLVDRLGLRLEQLGPERVHHGQLRAPVRFVLASNVAPLVDRWGGADHGGRDQGGGPSTRQALTPPNPKEFDSP</sequence>
<feature type="region of interest" description="Disordered" evidence="1">
    <location>
        <begin position="201"/>
        <end position="232"/>
    </location>
</feature>
<accession>A0A853CFJ8</accession>
<dbReference type="SUPFAM" id="SSF55729">
    <property type="entry name" value="Acyl-CoA N-acyltransferases (Nat)"/>
    <property type="match status" value="1"/>
</dbReference>
<keyword evidence="3" id="KW-1185">Reference proteome</keyword>
<evidence type="ECO:0000313" key="2">
    <source>
        <dbReference type="EMBL" id="NYJ05108.1"/>
    </source>
</evidence>
<name>A0A853CFJ8_9ACTN</name>
<protein>
    <submittedName>
        <fullName evidence="2">GNAT superfamily N-acetyltransferase</fullName>
    </submittedName>
</protein>
<gene>
    <name evidence="2" type="ORF">GGQ55_001386</name>
</gene>
<reference evidence="2 3" key="1">
    <citation type="submission" date="2020-07" db="EMBL/GenBank/DDBJ databases">
        <title>Sequencing the genomes of 1000 actinobacteria strains.</title>
        <authorList>
            <person name="Klenk H.-P."/>
        </authorList>
    </citation>
    <scope>NUCLEOTIDE SEQUENCE [LARGE SCALE GENOMIC DNA]</scope>
    <source>
        <strain evidence="2 3">DSM 104001</strain>
    </source>
</reference>